<dbReference type="Proteomes" id="UP001307889">
    <property type="component" value="Chromosome 12"/>
</dbReference>
<gene>
    <name evidence="3" type="ORF">NTJ_13514</name>
</gene>
<feature type="signal peptide" evidence="2">
    <location>
        <begin position="1"/>
        <end position="23"/>
    </location>
</feature>
<evidence type="ECO:0000313" key="3">
    <source>
        <dbReference type="EMBL" id="BET00698.1"/>
    </source>
</evidence>
<feature type="chain" id="PRO_5046574996" description="VWFC domain-containing protein" evidence="2">
    <location>
        <begin position="24"/>
        <end position="211"/>
    </location>
</feature>
<keyword evidence="4" id="KW-1185">Reference proteome</keyword>
<dbReference type="EMBL" id="AP028920">
    <property type="protein sequence ID" value="BET00698.1"/>
    <property type="molecule type" value="Genomic_DNA"/>
</dbReference>
<evidence type="ECO:0008006" key="5">
    <source>
        <dbReference type="Google" id="ProtNLM"/>
    </source>
</evidence>
<protein>
    <recommendedName>
        <fullName evidence="5">VWFC domain-containing protein</fullName>
    </recommendedName>
</protein>
<evidence type="ECO:0000256" key="2">
    <source>
        <dbReference type="SAM" id="SignalP"/>
    </source>
</evidence>
<proteinExistence type="predicted"/>
<evidence type="ECO:0000256" key="1">
    <source>
        <dbReference type="SAM" id="MobiDB-lite"/>
    </source>
</evidence>
<feature type="region of interest" description="Disordered" evidence="1">
    <location>
        <begin position="82"/>
        <end position="103"/>
    </location>
</feature>
<name>A0ABN7BAM8_9HEMI</name>
<feature type="region of interest" description="Disordered" evidence="1">
    <location>
        <begin position="192"/>
        <end position="211"/>
    </location>
</feature>
<reference evidence="3 4" key="1">
    <citation type="submission" date="2023-09" db="EMBL/GenBank/DDBJ databases">
        <title>Nesidiocoris tenuis whole genome shotgun sequence.</title>
        <authorList>
            <person name="Shibata T."/>
            <person name="Shimoda M."/>
            <person name="Kobayashi T."/>
            <person name="Uehara T."/>
        </authorList>
    </citation>
    <scope>NUCLEOTIDE SEQUENCE [LARGE SCALE GENOMIC DNA]</scope>
    <source>
        <strain evidence="3 4">Japan</strain>
    </source>
</reference>
<accession>A0ABN7BAM8</accession>
<keyword evidence="2" id="KW-0732">Signal</keyword>
<evidence type="ECO:0000313" key="4">
    <source>
        <dbReference type="Proteomes" id="UP001307889"/>
    </source>
</evidence>
<sequence length="211" mass="22748">MANMMIVKAVLSVLLVVGHRIAGEEVEAAAYGGQPQAGRANMAGILDPNDPTMPYEQQQQQQPGAPIAVPPGAQVHPGVPEPPMANGQDIHPQPLPENEAYGSGHEFNSFQIRQRPPQYHSHAPAVLQPILIPYPTCPTCNACPTCSCQAPTPCCQQTRCMPVQTSCGCDTCQQPIVRQEPTYQPKYVIQPIPNSMPPMGRGRVSRLLTPS</sequence>
<organism evidence="3 4">
    <name type="scientific">Nesidiocoris tenuis</name>
    <dbReference type="NCBI Taxonomy" id="355587"/>
    <lineage>
        <taxon>Eukaryota</taxon>
        <taxon>Metazoa</taxon>
        <taxon>Ecdysozoa</taxon>
        <taxon>Arthropoda</taxon>
        <taxon>Hexapoda</taxon>
        <taxon>Insecta</taxon>
        <taxon>Pterygota</taxon>
        <taxon>Neoptera</taxon>
        <taxon>Paraneoptera</taxon>
        <taxon>Hemiptera</taxon>
        <taxon>Heteroptera</taxon>
        <taxon>Panheteroptera</taxon>
        <taxon>Cimicomorpha</taxon>
        <taxon>Miridae</taxon>
        <taxon>Dicyphina</taxon>
        <taxon>Nesidiocoris</taxon>
    </lineage>
</organism>